<evidence type="ECO:0000313" key="3">
    <source>
        <dbReference type="Proteomes" id="UP000295083"/>
    </source>
</evidence>
<dbReference type="EMBL" id="QAPG01000008">
    <property type="protein sequence ID" value="TDZ39820.1"/>
    <property type="molecule type" value="Genomic_DNA"/>
</dbReference>
<comment type="caution">
    <text evidence="2">The sequence shown here is derived from an EMBL/GenBank/DDBJ whole genome shotgun (WGS) entry which is preliminary data.</text>
</comment>
<dbReference type="AlphaFoldDB" id="A0A4R8QNF8"/>
<proteinExistence type="predicted"/>
<feature type="region of interest" description="Disordered" evidence="1">
    <location>
        <begin position="100"/>
        <end position="136"/>
    </location>
</feature>
<accession>A0A4R8QNF8</accession>
<keyword evidence="3" id="KW-1185">Reference proteome</keyword>
<dbReference type="Proteomes" id="UP000295083">
    <property type="component" value="Unassembled WGS sequence"/>
</dbReference>
<feature type="compositionally biased region" description="Polar residues" evidence="1">
    <location>
        <begin position="110"/>
        <end position="136"/>
    </location>
</feature>
<feature type="region of interest" description="Disordered" evidence="1">
    <location>
        <begin position="266"/>
        <end position="294"/>
    </location>
</feature>
<evidence type="ECO:0000313" key="2">
    <source>
        <dbReference type="EMBL" id="TDZ39820.1"/>
    </source>
</evidence>
<name>A0A4R8QNF8_9PEZI</name>
<dbReference type="PANTHER" id="PTHR35391">
    <property type="entry name" value="C2H2-TYPE DOMAIN-CONTAINING PROTEIN-RELATED"/>
    <property type="match status" value="1"/>
</dbReference>
<reference evidence="2 3" key="1">
    <citation type="submission" date="2018-11" db="EMBL/GenBank/DDBJ databases">
        <title>Genome sequence and assembly of Colletotrichum spinosum.</title>
        <authorList>
            <person name="Gan P."/>
            <person name="Shirasu K."/>
        </authorList>
    </citation>
    <scope>NUCLEOTIDE SEQUENCE [LARGE SCALE GENOMIC DNA]</scope>
    <source>
        <strain evidence="2 3">CBS 515.97</strain>
    </source>
</reference>
<dbReference type="PANTHER" id="PTHR35391:SF5">
    <property type="entry name" value="DUF6590 DOMAIN-CONTAINING PROTEIN"/>
    <property type="match status" value="1"/>
</dbReference>
<sequence>MMDTPTSFPLLGASQECLEAFHALIDSLEKPDEKSGGNLTTGIVKVQHDRFKIWAMNLGALQRGRASLDFRLLESSLTKSAILRFLNELKDTLLQSNEVVQGSRPPLEHTITQDLDYSSDETSSGSNDEDGSWTTELGQNATNIDHILTSLGKITVRIRKPSSTKDHVSRKALEYTQTVMMDGSEKDLLQSYADFDRRHTVEYFRQIRKSASRSSMDLQTVREDSKGLLGHGTNSHDDHLCERWSKSLTTRRRIFAYWRRHARKLATTEGSSPSRIELDPRPSQLPSTNAAQPLQHVPRNSYAASLVPTSLGRTILSGTEATAFTHDGDHLDTATISTVSCASTTWGAEGQSTELPAAPSLKPQHNEFLCPYCHVLCPSKDLRRKQWL</sequence>
<organism evidence="2 3">
    <name type="scientific">Colletotrichum spinosum</name>
    <dbReference type="NCBI Taxonomy" id="1347390"/>
    <lineage>
        <taxon>Eukaryota</taxon>
        <taxon>Fungi</taxon>
        <taxon>Dikarya</taxon>
        <taxon>Ascomycota</taxon>
        <taxon>Pezizomycotina</taxon>
        <taxon>Sordariomycetes</taxon>
        <taxon>Hypocreomycetidae</taxon>
        <taxon>Glomerellales</taxon>
        <taxon>Glomerellaceae</taxon>
        <taxon>Colletotrichum</taxon>
        <taxon>Colletotrichum orbiculare species complex</taxon>
    </lineage>
</organism>
<gene>
    <name evidence="2" type="ORF">C8035_v002120</name>
</gene>
<evidence type="ECO:0000256" key="1">
    <source>
        <dbReference type="SAM" id="MobiDB-lite"/>
    </source>
</evidence>
<protein>
    <submittedName>
        <fullName evidence="2">Uncharacterized protein</fullName>
    </submittedName>
</protein>